<proteinExistence type="inferred from homology"/>
<evidence type="ECO:0000256" key="3">
    <source>
        <dbReference type="ARBA" id="ARBA00023186"/>
    </source>
</evidence>
<dbReference type="Proteomes" id="UP000311605">
    <property type="component" value="Unassembled WGS sequence"/>
</dbReference>
<comment type="subcellular location">
    <subcellularLocation>
        <location evidence="1 4">Cytoplasm</location>
    </subcellularLocation>
</comment>
<gene>
    <name evidence="4" type="primary">napD</name>
    <name evidence="5" type="ORF">FHP24_21370</name>
</gene>
<dbReference type="EMBL" id="VDMN01000005">
    <property type="protein sequence ID" value="TNM61806.1"/>
    <property type="molecule type" value="Genomic_DNA"/>
</dbReference>
<dbReference type="GO" id="GO:0005737">
    <property type="term" value="C:cytoplasm"/>
    <property type="evidence" value="ECO:0007669"/>
    <property type="project" value="UniProtKB-SubCell"/>
</dbReference>
<comment type="similarity">
    <text evidence="4">Belongs to the NapD family.</text>
</comment>
<dbReference type="Gene3D" id="3.30.70.920">
    <property type="match status" value="1"/>
</dbReference>
<comment type="caution">
    <text evidence="5">The sequence shown here is derived from an EMBL/GenBank/DDBJ whole genome shotgun (WGS) entry which is preliminary data.</text>
</comment>
<keyword evidence="6" id="KW-1185">Reference proteome</keyword>
<sequence length="93" mass="9810">MREPQHHISSAVVVTRPEAVERMSAALAEIEGVEVHATGGGKIVIVIEGPSSGFLGETLIGISAMDDVIAAHMVFEQTISEKEMSDDGRTHAA</sequence>
<keyword evidence="3 4" id="KW-0143">Chaperone</keyword>
<protein>
    <recommendedName>
        <fullName evidence="4">Chaperone NapD</fullName>
    </recommendedName>
    <alternativeName>
        <fullName evidence="4">NapA signal peptide-binding chaperone NapD</fullName>
    </alternativeName>
</protein>
<organism evidence="5 6">
    <name type="scientific">Aliirhizobium smilacinae</name>
    <dbReference type="NCBI Taxonomy" id="1395944"/>
    <lineage>
        <taxon>Bacteria</taxon>
        <taxon>Pseudomonadati</taxon>
        <taxon>Pseudomonadota</taxon>
        <taxon>Alphaproteobacteria</taxon>
        <taxon>Hyphomicrobiales</taxon>
        <taxon>Rhizobiaceae</taxon>
        <taxon>Aliirhizobium</taxon>
    </lineage>
</organism>
<evidence type="ECO:0000256" key="4">
    <source>
        <dbReference type="HAMAP-Rule" id="MF_02200"/>
    </source>
</evidence>
<keyword evidence="2 4" id="KW-0963">Cytoplasm</keyword>
<dbReference type="PANTHER" id="PTHR38603:SF1">
    <property type="entry name" value="CHAPERONE NAPD"/>
    <property type="match status" value="1"/>
</dbReference>
<evidence type="ECO:0000313" key="6">
    <source>
        <dbReference type="Proteomes" id="UP000311605"/>
    </source>
</evidence>
<evidence type="ECO:0000256" key="1">
    <source>
        <dbReference type="ARBA" id="ARBA00004496"/>
    </source>
</evidence>
<comment type="function">
    <text evidence="4">Chaperone for NapA, the catalytic subunit of the periplasmic nitrate reductase. It binds directly and specifically to the twin-arginine signal peptide of NapA, preventing premature interaction with the Tat translocase and premature export.</text>
</comment>
<dbReference type="Pfam" id="PF03927">
    <property type="entry name" value="NapD"/>
    <property type="match status" value="1"/>
</dbReference>
<accession>A0A5C4XED4</accession>
<dbReference type="OrthoDB" id="7306089at2"/>
<dbReference type="RefSeq" id="WP_139678253.1">
    <property type="nucleotide sequence ID" value="NZ_VDMN01000005.1"/>
</dbReference>
<dbReference type="GO" id="GO:0005048">
    <property type="term" value="F:signal sequence binding"/>
    <property type="evidence" value="ECO:0007669"/>
    <property type="project" value="UniProtKB-UniRule"/>
</dbReference>
<reference evidence="5 6" key="1">
    <citation type="submission" date="2019-06" db="EMBL/GenBank/DDBJ databases">
        <title>The draft genome of Rhizobium smilacinae PTYR-5.</title>
        <authorList>
            <person name="Liu L."/>
            <person name="Li L."/>
            <person name="Zhang X."/>
        </authorList>
    </citation>
    <scope>NUCLEOTIDE SEQUENCE [LARGE SCALE GENOMIC DNA]</scope>
    <source>
        <strain evidence="5 6">PTYR-5</strain>
    </source>
</reference>
<dbReference type="AlphaFoldDB" id="A0A5C4XED4"/>
<evidence type="ECO:0000256" key="2">
    <source>
        <dbReference type="ARBA" id="ARBA00022490"/>
    </source>
</evidence>
<comment type="subunit">
    <text evidence="4">Interacts with the cytoplasmic NapA precursor.</text>
</comment>
<evidence type="ECO:0000313" key="5">
    <source>
        <dbReference type="EMBL" id="TNM61806.1"/>
    </source>
</evidence>
<dbReference type="PANTHER" id="PTHR38603">
    <property type="entry name" value="CHAPERONE NAPD"/>
    <property type="match status" value="1"/>
</dbReference>
<name>A0A5C4XED4_9HYPH</name>
<dbReference type="InterPro" id="IPR005623">
    <property type="entry name" value="Chaperone_NapD_NO3_reduct"/>
</dbReference>
<dbReference type="GO" id="GO:0051224">
    <property type="term" value="P:negative regulation of protein transport"/>
    <property type="evidence" value="ECO:0007669"/>
    <property type="project" value="UniProtKB-UniRule"/>
</dbReference>
<dbReference type="HAMAP" id="MF_02200">
    <property type="entry name" value="NapD"/>
    <property type="match status" value="1"/>
</dbReference>